<dbReference type="SMART" id="SM00020">
    <property type="entry name" value="Tryp_SPc"/>
    <property type="match status" value="1"/>
</dbReference>
<dbReference type="PRINTS" id="PR00722">
    <property type="entry name" value="CHYMOTRYPSIN"/>
</dbReference>
<dbReference type="Gene3D" id="2.40.10.10">
    <property type="entry name" value="Trypsin-like serine proteases"/>
    <property type="match status" value="2"/>
</dbReference>
<dbReference type="Pfam" id="PF13365">
    <property type="entry name" value="Trypsin_2"/>
    <property type="match status" value="1"/>
</dbReference>
<evidence type="ECO:0000313" key="4">
    <source>
        <dbReference type="EMBL" id="WVX47079.1"/>
    </source>
</evidence>
<proteinExistence type="predicted"/>
<dbReference type="PANTHER" id="PTHR15462:SF8">
    <property type="entry name" value="SERINE PROTEASE"/>
    <property type="match status" value="1"/>
</dbReference>
<evidence type="ECO:0000313" key="5">
    <source>
        <dbReference type="Proteomes" id="UP001318682"/>
    </source>
</evidence>
<evidence type="ECO:0000256" key="1">
    <source>
        <dbReference type="ARBA" id="ARBA00022729"/>
    </source>
</evidence>
<feature type="domain" description="Peptidase S1" evidence="3">
    <location>
        <begin position="27"/>
        <end position="242"/>
    </location>
</feature>
<dbReference type="PROSITE" id="PS00134">
    <property type="entry name" value="TRYPSIN_HIS"/>
    <property type="match status" value="1"/>
</dbReference>
<dbReference type="InterPro" id="IPR050966">
    <property type="entry name" value="Glutamyl_endopeptidase"/>
</dbReference>
<keyword evidence="1 2" id="KW-0732">Signal</keyword>
<keyword evidence="5" id="KW-1185">Reference proteome</keyword>
<dbReference type="InterPro" id="IPR043504">
    <property type="entry name" value="Peptidase_S1_PA_chymotrypsin"/>
</dbReference>
<dbReference type="SUPFAM" id="SSF50494">
    <property type="entry name" value="Trypsin-like serine proteases"/>
    <property type="match status" value="1"/>
</dbReference>
<evidence type="ECO:0000259" key="3">
    <source>
        <dbReference type="PROSITE" id="PS50240"/>
    </source>
</evidence>
<name>A0ABZ2BQA1_9RHOB</name>
<reference evidence="4 5" key="1">
    <citation type="submission" date="2015-07" db="EMBL/GenBank/DDBJ databases">
        <authorList>
            <person name="Voget S."/>
            <person name="Dogs M."/>
            <person name="Brinkhoff T.H."/>
            <person name="Daniel R."/>
        </authorList>
    </citation>
    <scope>NUCLEOTIDE SEQUENCE [LARGE SCALE GENOMIC DNA]</scope>
    <source>
        <strain evidence="4 5">B14</strain>
    </source>
</reference>
<dbReference type="Proteomes" id="UP001318682">
    <property type="component" value="Chromosome"/>
</dbReference>
<sequence length="253" mass="26872">MLRIFTLLLAAWMLAVPTHTAAQEKATLASLRVTPDAMTWRAVGRLDAAMSGFCTATLIAPDLLLTAAHCVYSSKTNRLIKPAGLTFRAGLQKGKAVAERRIVQVEVHPGYDASAGPSAQSVGHDVALLRLAEPIGADVLDPFSVQDSAQTHGPVSVVSYGKGRAESLSAQSACEVLDGYQNVILMDCEATFGSSGAPIFNSQNGRREIISLVSSIGQFRGKRTTYGMILPKLVADLKDQMRANQTQSLADAS</sequence>
<protein>
    <recommendedName>
        <fullName evidence="3">Peptidase S1 domain-containing protein</fullName>
    </recommendedName>
</protein>
<evidence type="ECO:0000256" key="2">
    <source>
        <dbReference type="SAM" id="SignalP"/>
    </source>
</evidence>
<dbReference type="InterPro" id="IPR001314">
    <property type="entry name" value="Peptidase_S1A"/>
</dbReference>
<dbReference type="EMBL" id="CP143423">
    <property type="protein sequence ID" value="WVX47079.1"/>
    <property type="molecule type" value="Genomic_DNA"/>
</dbReference>
<feature type="signal peptide" evidence="2">
    <location>
        <begin position="1"/>
        <end position="21"/>
    </location>
</feature>
<feature type="chain" id="PRO_5046331553" description="Peptidase S1 domain-containing protein" evidence="2">
    <location>
        <begin position="22"/>
        <end position="253"/>
    </location>
</feature>
<gene>
    <name evidence="4" type="ORF">ROLI_001440</name>
</gene>
<organism evidence="4 5">
    <name type="scientific">Roseobacter fucihabitans</name>
    <dbReference type="NCBI Taxonomy" id="1537242"/>
    <lineage>
        <taxon>Bacteria</taxon>
        <taxon>Pseudomonadati</taxon>
        <taxon>Pseudomonadota</taxon>
        <taxon>Alphaproteobacteria</taxon>
        <taxon>Rhodobacterales</taxon>
        <taxon>Roseobacteraceae</taxon>
        <taxon>Roseobacter</taxon>
    </lineage>
</organism>
<reference evidence="5" key="2">
    <citation type="submission" date="2024-01" db="EMBL/GenBank/DDBJ databases">
        <title>Roseobacter fucihabitans sp. nov., isolated from the brown alga Fucus spiralis.</title>
        <authorList>
            <person name="Hahnke S."/>
            <person name="Berger M."/>
            <person name="Schlingloff A."/>
            <person name="Athale I."/>
            <person name="Neumann-Schaal M."/>
            <person name="Adenaya A."/>
            <person name="Poehlein A."/>
            <person name="Daniel R."/>
            <person name="Pertersen J."/>
            <person name="Brinkhoff T."/>
        </authorList>
    </citation>
    <scope>NUCLEOTIDE SEQUENCE [LARGE SCALE GENOMIC DNA]</scope>
    <source>
        <strain evidence="5">B14</strain>
    </source>
</reference>
<dbReference type="InterPro" id="IPR018114">
    <property type="entry name" value="TRYPSIN_HIS"/>
</dbReference>
<dbReference type="InterPro" id="IPR009003">
    <property type="entry name" value="Peptidase_S1_PA"/>
</dbReference>
<dbReference type="PROSITE" id="PS50240">
    <property type="entry name" value="TRYPSIN_DOM"/>
    <property type="match status" value="1"/>
</dbReference>
<accession>A0ABZ2BQA1</accession>
<dbReference type="PANTHER" id="PTHR15462">
    <property type="entry name" value="SERINE PROTEASE"/>
    <property type="match status" value="1"/>
</dbReference>
<dbReference type="RefSeq" id="WP_187428029.1">
    <property type="nucleotide sequence ID" value="NZ_CP143423.1"/>
</dbReference>
<dbReference type="InterPro" id="IPR001254">
    <property type="entry name" value="Trypsin_dom"/>
</dbReference>